<dbReference type="AlphaFoldDB" id="A0A3P7J1E7"/>
<dbReference type="EMBL" id="UYYB01015414">
    <property type="protein sequence ID" value="VDM70287.1"/>
    <property type="molecule type" value="Genomic_DNA"/>
</dbReference>
<gene>
    <name evidence="1" type="ORF">SVUK_LOCUS5285</name>
</gene>
<keyword evidence="2" id="KW-1185">Reference proteome</keyword>
<sequence>MLEYNSLSVYIQPLLTVVDENDNVVTPVPSTEFHLIRSLLRPYSVSDPQQACVVFPGVDFLNLHRFPSMEMAHAVAAMISDRFYNVVIFTLIGQWRHTFRQILASSVTSRHTYRHRLDISLPPFPGFLLSQKEKAIVRHNLLVLSMNASASFKEECLKEFGNSQDSMFDVPQCRYMKNTG</sequence>
<organism evidence="1 2">
    <name type="scientific">Strongylus vulgaris</name>
    <name type="common">Blood worm</name>
    <dbReference type="NCBI Taxonomy" id="40348"/>
    <lineage>
        <taxon>Eukaryota</taxon>
        <taxon>Metazoa</taxon>
        <taxon>Ecdysozoa</taxon>
        <taxon>Nematoda</taxon>
        <taxon>Chromadorea</taxon>
        <taxon>Rhabditida</taxon>
        <taxon>Rhabditina</taxon>
        <taxon>Rhabditomorpha</taxon>
        <taxon>Strongyloidea</taxon>
        <taxon>Strongylidae</taxon>
        <taxon>Strongylus</taxon>
    </lineage>
</organism>
<reference evidence="1 2" key="1">
    <citation type="submission" date="2018-11" db="EMBL/GenBank/DDBJ databases">
        <authorList>
            <consortium name="Pathogen Informatics"/>
        </authorList>
    </citation>
    <scope>NUCLEOTIDE SEQUENCE [LARGE SCALE GENOMIC DNA]</scope>
</reference>
<accession>A0A3P7J1E7</accession>
<proteinExistence type="predicted"/>
<name>A0A3P7J1E7_STRVU</name>
<protein>
    <submittedName>
        <fullName evidence="1">Uncharacterized protein</fullName>
    </submittedName>
</protein>
<dbReference type="Proteomes" id="UP000270094">
    <property type="component" value="Unassembled WGS sequence"/>
</dbReference>
<dbReference type="OrthoDB" id="5860880at2759"/>
<evidence type="ECO:0000313" key="2">
    <source>
        <dbReference type="Proteomes" id="UP000270094"/>
    </source>
</evidence>
<evidence type="ECO:0000313" key="1">
    <source>
        <dbReference type="EMBL" id="VDM70287.1"/>
    </source>
</evidence>